<evidence type="ECO:0000313" key="9">
    <source>
        <dbReference type="EMBL" id="KAK9760323.1"/>
    </source>
</evidence>
<accession>A0ABR2WFM7</accession>
<proteinExistence type="inferred from homology"/>
<evidence type="ECO:0000256" key="2">
    <source>
        <dbReference type="ARBA" id="ARBA00006051"/>
    </source>
</evidence>
<dbReference type="EMBL" id="JASJQH010002269">
    <property type="protein sequence ID" value="KAK9760323.1"/>
    <property type="molecule type" value="Genomic_DNA"/>
</dbReference>
<dbReference type="InterPro" id="IPR006818">
    <property type="entry name" value="ASF1-like"/>
</dbReference>
<comment type="subunit">
    <text evidence="7">Interacts with histone H3.</text>
</comment>
<feature type="compositionally biased region" description="Acidic residues" evidence="8">
    <location>
        <begin position="178"/>
        <end position="227"/>
    </location>
</feature>
<dbReference type="PANTHER" id="PTHR12040:SF0">
    <property type="entry name" value="HISTONE CHAPERONE ASF1"/>
    <property type="match status" value="1"/>
</dbReference>
<evidence type="ECO:0000256" key="5">
    <source>
        <dbReference type="ARBA" id="ARBA00023186"/>
    </source>
</evidence>
<dbReference type="Gene3D" id="2.60.40.1490">
    <property type="entry name" value="Histone chaperone ASF1-like"/>
    <property type="match status" value="1"/>
</dbReference>
<dbReference type="Proteomes" id="UP001479436">
    <property type="component" value="Unassembled WGS sequence"/>
</dbReference>
<dbReference type="PANTHER" id="PTHR12040">
    <property type="entry name" value="ANTI-SILENCING PROTEIN 1"/>
    <property type="match status" value="1"/>
</dbReference>
<protein>
    <recommendedName>
        <fullName evidence="7">Histone chaperone</fullName>
    </recommendedName>
</protein>
<feature type="region of interest" description="Disordered" evidence="8">
    <location>
        <begin position="151"/>
        <end position="238"/>
    </location>
</feature>
<comment type="function">
    <text evidence="7">Histone chaperone that facilitates histone deposition and histone exchange and removal during nucleosome assembly and disassembly.</text>
</comment>
<dbReference type="InterPro" id="IPR017282">
    <property type="entry name" value="Hist_deposition_Asf1"/>
</dbReference>
<evidence type="ECO:0000256" key="6">
    <source>
        <dbReference type="ARBA" id="ARBA00023242"/>
    </source>
</evidence>
<evidence type="ECO:0000256" key="1">
    <source>
        <dbReference type="ARBA" id="ARBA00004123"/>
    </source>
</evidence>
<keyword evidence="4" id="KW-0804">Transcription</keyword>
<reference evidence="9 10" key="1">
    <citation type="submission" date="2023-04" db="EMBL/GenBank/DDBJ databases">
        <title>Genome of Basidiobolus ranarum AG-B5.</title>
        <authorList>
            <person name="Stajich J.E."/>
            <person name="Carter-House D."/>
            <person name="Gryganskyi A."/>
        </authorList>
    </citation>
    <scope>NUCLEOTIDE SEQUENCE [LARGE SCALE GENOMIC DNA]</scope>
    <source>
        <strain evidence="9 10">AG-B5</strain>
    </source>
</reference>
<dbReference type="Pfam" id="PF04729">
    <property type="entry name" value="ASF1_hist_chap"/>
    <property type="match status" value="1"/>
</dbReference>
<dbReference type="SUPFAM" id="SSF101546">
    <property type="entry name" value="ASF1-like"/>
    <property type="match status" value="1"/>
</dbReference>
<keyword evidence="10" id="KW-1185">Reference proteome</keyword>
<keyword evidence="3" id="KW-0805">Transcription regulation</keyword>
<feature type="compositionally biased region" description="Basic and acidic residues" evidence="8">
    <location>
        <begin position="229"/>
        <end position="238"/>
    </location>
</feature>
<keyword evidence="6" id="KW-0539">Nucleus</keyword>
<evidence type="ECO:0000256" key="8">
    <source>
        <dbReference type="SAM" id="MobiDB-lite"/>
    </source>
</evidence>
<gene>
    <name evidence="9" type="primary">ASF1_2</name>
    <name evidence="9" type="ORF">K7432_015773</name>
</gene>
<evidence type="ECO:0000256" key="7">
    <source>
        <dbReference type="PIRNR" id="PIRNR037759"/>
    </source>
</evidence>
<comment type="subcellular location">
    <subcellularLocation>
        <location evidence="1 7">Nucleus</location>
    </subcellularLocation>
</comment>
<name>A0ABR2WFM7_9FUNG</name>
<comment type="similarity">
    <text evidence="2 7">Belongs to the ASF1 family.</text>
</comment>
<evidence type="ECO:0000256" key="3">
    <source>
        <dbReference type="ARBA" id="ARBA00023015"/>
    </source>
</evidence>
<evidence type="ECO:0000313" key="10">
    <source>
        <dbReference type="Proteomes" id="UP001479436"/>
    </source>
</evidence>
<keyword evidence="5" id="KW-0143">Chaperone</keyword>
<dbReference type="PIRSF" id="PIRSF037759">
    <property type="entry name" value="Histone_Asf1"/>
    <property type="match status" value="1"/>
</dbReference>
<comment type="caution">
    <text evidence="9">The sequence shown here is derived from an EMBL/GenBank/DDBJ whole genome shotgun (WGS) entry which is preliminary data.</text>
</comment>
<sequence length="238" mass="27350">MSIVNITNVQVLDNPTLFRNPYQFEVTFECIAPLQEDLEWKLIYVGSAENLHFDQVLDSILVGPVPVGVNKFVFQAEPPKPDLIPQEDILGVTVILLTCSYREREFVRVGYYVNNEYMDEELKETPPEKVEFDKLYRNILAEKPRVTRFPIAWDNPEADQTEASANPEENGEKAEEVSGLDEDPMEEEEEIEEDEEEEEGDDAEEEELIDEEDIEEEEELDDDEGADGEPSKDEPSQE</sequence>
<organism evidence="9 10">
    <name type="scientific">Basidiobolus ranarum</name>
    <dbReference type="NCBI Taxonomy" id="34480"/>
    <lineage>
        <taxon>Eukaryota</taxon>
        <taxon>Fungi</taxon>
        <taxon>Fungi incertae sedis</taxon>
        <taxon>Zoopagomycota</taxon>
        <taxon>Entomophthoromycotina</taxon>
        <taxon>Basidiobolomycetes</taxon>
        <taxon>Basidiobolales</taxon>
        <taxon>Basidiobolaceae</taxon>
        <taxon>Basidiobolus</taxon>
    </lineage>
</organism>
<evidence type="ECO:0000256" key="4">
    <source>
        <dbReference type="ARBA" id="ARBA00023163"/>
    </source>
</evidence>
<dbReference type="InterPro" id="IPR036747">
    <property type="entry name" value="ASF1-like_sf"/>
</dbReference>